<feature type="domain" description="Zinc finger PHD-type" evidence="5">
    <location>
        <begin position="275"/>
        <end position="323"/>
    </location>
</feature>
<feature type="region of interest" description="Disordered" evidence="4">
    <location>
        <begin position="415"/>
        <end position="439"/>
    </location>
</feature>
<evidence type="ECO:0000256" key="1">
    <source>
        <dbReference type="ARBA" id="ARBA00022723"/>
    </source>
</evidence>
<dbReference type="InterPro" id="IPR001965">
    <property type="entry name" value="Znf_PHD"/>
</dbReference>
<keyword evidence="1" id="KW-0479">Metal-binding</keyword>
<name>A0ABN7B6Y6_9HEMI</name>
<dbReference type="SUPFAM" id="SSF57903">
    <property type="entry name" value="FYVE/PHD zinc finger"/>
    <property type="match status" value="3"/>
</dbReference>
<evidence type="ECO:0000313" key="6">
    <source>
        <dbReference type="EMBL" id="BET00165.1"/>
    </source>
</evidence>
<organism evidence="6 7">
    <name type="scientific">Nesidiocoris tenuis</name>
    <dbReference type="NCBI Taxonomy" id="355587"/>
    <lineage>
        <taxon>Eukaryota</taxon>
        <taxon>Metazoa</taxon>
        <taxon>Ecdysozoa</taxon>
        <taxon>Arthropoda</taxon>
        <taxon>Hexapoda</taxon>
        <taxon>Insecta</taxon>
        <taxon>Pterygota</taxon>
        <taxon>Neoptera</taxon>
        <taxon>Paraneoptera</taxon>
        <taxon>Hemiptera</taxon>
        <taxon>Heteroptera</taxon>
        <taxon>Panheteroptera</taxon>
        <taxon>Cimicomorpha</taxon>
        <taxon>Miridae</taxon>
        <taxon>Dicyphina</taxon>
        <taxon>Nesidiocoris</taxon>
    </lineage>
</organism>
<protein>
    <submittedName>
        <fullName evidence="6">Sterile alpha motif domain containing 1</fullName>
    </submittedName>
</protein>
<dbReference type="InterPro" id="IPR013761">
    <property type="entry name" value="SAM/pointed_sf"/>
</dbReference>
<evidence type="ECO:0000313" key="7">
    <source>
        <dbReference type="Proteomes" id="UP001307889"/>
    </source>
</evidence>
<evidence type="ECO:0000256" key="3">
    <source>
        <dbReference type="ARBA" id="ARBA00022833"/>
    </source>
</evidence>
<sequence>MKRKSQNTSGKKADLSSKPTESLNGLVGDAMNFAFMAKADYISSGVPAVVLESKIASEVSVRMSDMDSKQVIDKCKELIAVEIEKETLIKNDSGHYSFGPKKIEMSGLATMKDDEARMKEDESSCSMYGDEGDDDDDFDDTPRSKRAGKKVDEDYEPPSSATIKKAQGRSSSRTIKSRFESDEFVYPLLLKQKNRKSVTSPETSLKKAPPKRQKLEEKPKKYACAECGKLGLAASLSVFCKTCPERAHPNCLTAEAKDDWTCYACKFGGSQSPWTCSVCGSGLQEQLGALIRCVACEFKYHRSCHKPIILARNVNKWKCSSCGPAKFSSALKAIKTSKISASSSLEPPNFPPNPSLCSKCKDVFPNSVDKLFCIVCNHLYHAKCCRARDVTNILRLGARKQKWRCDHCVVRKPVKPDTPASSKTSAGAEPPTSPELSPEDLKLQKEIEEEEEKEHNLRKMLDLDSSKENAWWKYRLRKIVVGLRQPPLGPIPDPSVPDYRPWDATKVREYFDKYFTDKRIGNMFMENDVDGKALRLLRRTDIESFCLDSGLKLDITMDIIAHVKRLQLRVNDRRYIWADIY</sequence>
<dbReference type="Pfam" id="PF00628">
    <property type="entry name" value="PHD"/>
    <property type="match status" value="1"/>
</dbReference>
<evidence type="ECO:0000256" key="4">
    <source>
        <dbReference type="SAM" id="MobiDB-lite"/>
    </source>
</evidence>
<feature type="compositionally biased region" description="Acidic residues" evidence="4">
    <location>
        <begin position="130"/>
        <end position="139"/>
    </location>
</feature>
<dbReference type="Gene3D" id="1.10.150.50">
    <property type="entry name" value="Transcription Factor, Ets-1"/>
    <property type="match status" value="1"/>
</dbReference>
<dbReference type="InterPro" id="IPR013083">
    <property type="entry name" value="Znf_RING/FYVE/PHD"/>
</dbReference>
<accession>A0ABN7B6Y6</accession>
<feature type="domain" description="Zinc finger PHD-type" evidence="5">
    <location>
        <begin position="356"/>
        <end position="409"/>
    </location>
</feature>
<gene>
    <name evidence="6" type="ORF">NTJ_12974</name>
</gene>
<dbReference type="SMART" id="SM00249">
    <property type="entry name" value="PHD"/>
    <property type="match status" value="3"/>
</dbReference>
<dbReference type="CDD" id="cd15489">
    <property type="entry name" value="PHD_SF"/>
    <property type="match status" value="1"/>
</dbReference>
<dbReference type="InterPro" id="IPR011011">
    <property type="entry name" value="Znf_FYVE_PHD"/>
</dbReference>
<keyword evidence="3" id="KW-0862">Zinc</keyword>
<dbReference type="Proteomes" id="UP001307889">
    <property type="component" value="Chromosome 11"/>
</dbReference>
<feature type="domain" description="Zinc finger PHD-type" evidence="5">
    <location>
        <begin position="223"/>
        <end position="266"/>
    </location>
</feature>
<dbReference type="SUPFAM" id="SSF47769">
    <property type="entry name" value="SAM/Pointed domain"/>
    <property type="match status" value="1"/>
</dbReference>
<proteinExistence type="predicted"/>
<feature type="compositionally biased region" description="Polar residues" evidence="4">
    <location>
        <begin position="1"/>
        <end position="10"/>
    </location>
</feature>
<keyword evidence="2" id="KW-0863">Zinc-finger</keyword>
<dbReference type="InterPro" id="IPR019787">
    <property type="entry name" value="Znf_PHD-finger"/>
</dbReference>
<reference evidence="6 7" key="1">
    <citation type="submission" date="2023-09" db="EMBL/GenBank/DDBJ databases">
        <title>Nesidiocoris tenuis whole genome shotgun sequence.</title>
        <authorList>
            <person name="Shibata T."/>
            <person name="Shimoda M."/>
            <person name="Kobayashi T."/>
            <person name="Uehara T."/>
        </authorList>
    </citation>
    <scope>NUCLEOTIDE SEQUENCE [LARGE SCALE GENOMIC DNA]</scope>
    <source>
        <strain evidence="6 7">Japan</strain>
    </source>
</reference>
<dbReference type="Gene3D" id="3.30.40.10">
    <property type="entry name" value="Zinc/RING finger domain, C3HC4 (zinc finger)"/>
    <property type="match status" value="2"/>
</dbReference>
<feature type="region of interest" description="Disordered" evidence="4">
    <location>
        <begin position="1"/>
        <end position="22"/>
    </location>
</feature>
<evidence type="ECO:0000259" key="5">
    <source>
        <dbReference type="SMART" id="SM00249"/>
    </source>
</evidence>
<keyword evidence="7" id="KW-1185">Reference proteome</keyword>
<dbReference type="EMBL" id="AP028919">
    <property type="protein sequence ID" value="BET00165.1"/>
    <property type="molecule type" value="Genomic_DNA"/>
</dbReference>
<feature type="region of interest" description="Disordered" evidence="4">
    <location>
        <begin position="115"/>
        <end position="174"/>
    </location>
</feature>
<evidence type="ECO:0000256" key="2">
    <source>
        <dbReference type="ARBA" id="ARBA00022771"/>
    </source>
</evidence>